<dbReference type="RefSeq" id="WP_261188290.1">
    <property type="nucleotide sequence ID" value="NZ_JAXBLV010000166.1"/>
</dbReference>
<gene>
    <name evidence="2" type="ORF">R5W23_001189</name>
</gene>
<evidence type="ECO:0000313" key="2">
    <source>
        <dbReference type="EMBL" id="MDY3559990.1"/>
    </source>
</evidence>
<name>A0ABU5EXI6_9BACT</name>
<protein>
    <submittedName>
        <fullName evidence="2">Uncharacterized protein</fullName>
    </submittedName>
</protein>
<proteinExistence type="predicted"/>
<reference evidence="3" key="1">
    <citation type="journal article" date="2023" name="Mar. Drugs">
        <title>Gemmata algarum, a Novel Planctomycete Isolated from an Algal Mat, Displays Antimicrobial Activity.</title>
        <authorList>
            <person name="Kumar G."/>
            <person name="Kallscheuer N."/>
            <person name="Kashif M."/>
            <person name="Ahamad S."/>
            <person name="Jagadeeshwari U."/>
            <person name="Pannikurungottu S."/>
            <person name="Haufschild T."/>
            <person name="Kabuu M."/>
            <person name="Sasikala C."/>
            <person name="Jogler C."/>
            <person name="Ramana C."/>
        </authorList>
    </citation>
    <scope>NUCLEOTIDE SEQUENCE [LARGE SCALE GENOMIC DNA]</scope>
    <source>
        <strain evidence="3">JC673</strain>
    </source>
</reference>
<feature type="region of interest" description="Disordered" evidence="1">
    <location>
        <begin position="18"/>
        <end position="49"/>
    </location>
</feature>
<comment type="caution">
    <text evidence="2">The sequence shown here is derived from an EMBL/GenBank/DDBJ whole genome shotgun (WGS) entry which is preliminary data.</text>
</comment>
<evidence type="ECO:0000313" key="3">
    <source>
        <dbReference type="Proteomes" id="UP001272242"/>
    </source>
</evidence>
<sequence length="49" mass="5025">MDRTDSVMASFIQEVVRRAAESARTAPGPQDSGAPAHAEAAALVAQASK</sequence>
<dbReference type="Proteomes" id="UP001272242">
    <property type="component" value="Unassembled WGS sequence"/>
</dbReference>
<keyword evidence="3" id="KW-1185">Reference proteome</keyword>
<accession>A0ABU5EXI6</accession>
<evidence type="ECO:0000256" key="1">
    <source>
        <dbReference type="SAM" id="MobiDB-lite"/>
    </source>
</evidence>
<feature type="compositionally biased region" description="Low complexity" evidence="1">
    <location>
        <begin position="34"/>
        <end position="49"/>
    </location>
</feature>
<dbReference type="EMBL" id="JAXBLV010000166">
    <property type="protein sequence ID" value="MDY3559990.1"/>
    <property type="molecule type" value="Genomic_DNA"/>
</dbReference>
<organism evidence="2 3">
    <name type="scientific">Gemmata algarum</name>
    <dbReference type="NCBI Taxonomy" id="2975278"/>
    <lineage>
        <taxon>Bacteria</taxon>
        <taxon>Pseudomonadati</taxon>
        <taxon>Planctomycetota</taxon>
        <taxon>Planctomycetia</taxon>
        <taxon>Gemmatales</taxon>
        <taxon>Gemmataceae</taxon>
        <taxon>Gemmata</taxon>
    </lineage>
</organism>